<evidence type="ECO:0000313" key="2">
    <source>
        <dbReference type="EMBL" id="GEO06491.1"/>
    </source>
</evidence>
<gene>
    <name evidence="2" type="primary">atsG</name>
    <name evidence="2" type="ORF">AAE02nite_41550</name>
</gene>
<dbReference type="RefSeq" id="WP_146902632.1">
    <property type="nucleotide sequence ID" value="NZ_BJYS01000037.1"/>
</dbReference>
<organism evidence="2 3">
    <name type="scientific">Adhaeribacter aerolatus</name>
    <dbReference type="NCBI Taxonomy" id="670289"/>
    <lineage>
        <taxon>Bacteria</taxon>
        <taxon>Pseudomonadati</taxon>
        <taxon>Bacteroidota</taxon>
        <taxon>Cytophagia</taxon>
        <taxon>Cytophagales</taxon>
        <taxon>Hymenobacteraceae</taxon>
        <taxon>Adhaeribacter</taxon>
    </lineage>
</organism>
<dbReference type="SUPFAM" id="SSF53649">
    <property type="entry name" value="Alkaline phosphatase-like"/>
    <property type="match status" value="1"/>
</dbReference>
<reference evidence="2 3" key="1">
    <citation type="submission" date="2019-07" db="EMBL/GenBank/DDBJ databases">
        <title>Whole genome shotgun sequence of Adhaeribacter aerolatus NBRC 106133.</title>
        <authorList>
            <person name="Hosoyama A."/>
            <person name="Uohara A."/>
            <person name="Ohji S."/>
            <person name="Ichikawa N."/>
        </authorList>
    </citation>
    <scope>NUCLEOTIDE SEQUENCE [LARGE SCALE GENOMIC DNA]</scope>
    <source>
        <strain evidence="2 3">NBRC 106133</strain>
    </source>
</reference>
<dbReference type="EMBL" id="BJYS01000037">
    <property type="protein sequence ID" value="GEO06491.1"/>
    <property type="molecule type" value="Genomic_DNA"/>
</dbReference>
<dbReference type="InterPro" id="IPR052701">
    <property type="entry name" value="GAG_Ulvan_Degrading_Sulfatases"/>
</dbReference>
<comment type="caution">
    <text evidence="2">The sequence shown here is derived from an EMBL/GenBank/DDBJ whole genome shotgun (WGS) entry which is preliminary data.</text>
</comment>
<dbReference type="PANTHER" id="PTHR43751:SF1">
    <property type="entry name" value="SULFATASE ATSG-RELATED"/>
    <property type="match status" value="1"/>
</dbReference>
<dbReference type="PANTHER" id="PTHR43751">
    <property type="entry name" value="SULFATASE"/>
    <property type="match status" value="1"/>
</dbReference>
<keyword evidence="3" id="KW-1185">Reference proteome</keyword>
<evidence type="ECO:0000313" key="3">
    <source>
        <dbReference type="Proteomes" id="UP000321532"/>
    </source>
</evidence>
<sequence>MRYLYYGLVFLASLIFQGELYAQNPNILWITIEDTSPHFVGAYGNTQARTPVIDGLAKDGVRFTNAFSTGTVCSPSRFTLITGVRTYEAGTGNHRSAYPIPDLIKGFPAYLRNSGYYTTNNAKTDYNTSAEKRVITEAWNESSVNAGWWKRQPKQPFFAVFNFMDSHQSRTMTNTYDNYVKAVLNAIPEKDRIGENDFDMPPFYRDTPEMRKQVARVYNSLKLTDIKIGKLLDRLKEDKLTDSTIIFFFGDHGEGIPRAKTNGIGLGYHVPSIIWFPPMYRHLSPWGSNGVVTDELINFEDLAPTILSLAGIKAPDYMKGRAILGTYRSPARDLIFASNDRSDEGADLVRSATDGRYVYSRNFMPFMPENRWIQYQEVSDIKKQMYQDFIGNKLNAVQKNLFLERPTEFLFDIDSDPWELQNLIDKPEMQHVANKMRQAVQENIMNSRDILFLPEYELAELSKTTTPYEFRLDKSKYPLGDIYAAAAFAGKRGKSIALKQAGLLTHPNNIVRYWAIMGFKSQPLEIQKQHKIALTKAMKNGYAPVQIIAAAINVDAFGDQEAEQLLKKYCFDPNDELALFAFQNITYLKDIKPYESVIVQADANKNRKATIELQSAYDVLLQRLGIRQIKL</sequence>
<accession>A0A512B3G1</accession>
<dbReference type="Gene3D" id="3.40.720.10">
    <property type="entry name" value="Alkaline Phosphatase, subunit A"/>
    <property type="match status" value="1"/>
</dbReference>
<dbReference type="Proteomes" id="UP000321532">
    <property type="component" value="Unassembled WGS sequence"/>
</dbReference>
<protein>
    <submittedName>
        <fullName evidence="2">Sulfatase</fullName>
    </submittedName>
</protein>
<dbReference type="InterPro" id="IPR017850">
    <property type="entry name" value="Alkaline_phosphatase_core_sf"/>
</dbReference>
<name>A0A512B3G1_9BACT</name>
<dbReference type="Pfam" id="PF00884">
    <property type="entry name" value="Sulfatase"/>
    <property type="match status" value="1"/>
</dbReference>
<evidence type="ECO:0000259" key="1">
    <source>
        <dbReference type="Pfam" id="PF00884"/>
    </source>
</evidence>
<proteinExistence type="predicted"/>
<feature type="domain" description="Sulfatase N-terminal" evidence="1">
    <location>
        <begin position="25"/>
        <end position="312"/>
    </location>
</feature>
<dbReference type="CDD" id="cd16027">
    <property type="entry name" value="SGSH"/>
    <property type="match status" value="1"/>
</dbReference>
<dbReference type="AlphaFoldDB" id="A0A512B3G1"/>
<dbReference type="OrthoDB" id="976866at2"/>
<dbReference type="InterPro" id="IPR000917">
    <property type="entry name" value="Sulfatase_N"/>
</dbReference>